<keyword evidence="8 10" id="KW-0472">Membrane</keyword>
<keyword evidence="7" id="KW-0443">Lipid metabolism</keyword>
<keyword evidence="12" id="KW-1185">Reference proteome</keyword>
<dbReference type="GO" id="GO:0016020">
    <property type="term" value="C:membrane"/>
    <property type="evidence" value="ECO:0007669"/>
    <property type="project" value="UniProtKB-SubCell"/>
</dbReference>
<evidence type="ECO:0000256" key="4">
    <source>
        <dbReference type="ARBA" id="ARBA00022692"/>
    </source>
</evidence>
<keyword evidence="5" id="KW-0276">Fatty acid metabolism</keyword>
<keyword evidence="9" id="KW-0275">Fatty acid biosynthesis</keyword>
<dbReference type="AlphaFoldDB" id="A0AAV7XQI7"/>
<evidence type="ECO:0000256" key="8">
    <source>
        <dbReference type="ARBA" id="ARBA00023136"/>
    </source>
</evidence>
<dbReference type="EMBL" id="JAPTSV010000006">
    <property type="protein sequence ID" value="KAJ1526933.1"/>
    <property type="molecule type" value="Genomic_DNA"/>
</dbReference>
<proteinExistence type="predicted"/>
<reference evidence="11" key="1">
    <citation type="submission" date="2022-12" db="EMBL/GenBank/DDBJ databases">
        <title>Chromosome-level genome assembly of the bean flower thrips Megalurothrips usitatus.</title>
        <authorList>
            <person name="Ma L."/>
            <person name="Liu Q."/>
            <person name="Li H."/>
            <person name="Cai W."/>
        </authorList>
    </citation>
    <scope>NUCLEOTIDE SEQUENCE</scope>
    <source>
        <strain evidence="11">Cailab_2022a</strain>
    </source>
</reference>
<comment type="subcellular location">
    <subcellularLocation>
        <location evidence="1">Membrane</location>
        <topology evidence="1">Multi-pass membrane protein</topology>
    </subcellularLocation>
</comment>
<keyword evidence="4 10" id="KW-0812">Transmembrane</keyword>
<evidence type="ECO:0000256" key="2">
    <source>
        <dbReference type="ARBA" id="ARBA00022516"/>
    </source>
</evidence>
<protein>
    <recommendedName>
        <fullName evidence="13">Very-long-chain 3-oxoacyl-CoA synthase</fullName>
    </recommendedName>
</protein>
<evidence type="ECO:0000313" key="11">
    <source>
        <dbReference type="EMBL" id="KAJ1526933.1"/>
    </source>
</evidence>
<comment type="caution">
    <text evidence="11">The sequence shown here is derived from an EMBL/GenBank/DDBJ whole genome shotgun (WGS) entry which is preliminary data.</text>
</comment>
<accession>A0AAV7XQI7</accession>
<feature type="transmembrane region" description="Helical" evidence="10">
    <location>
        <begin position="6"/>
        <end position="23"/>
    </location>
</feature>
<gene>
    <name evidence="11" type="ORF">ONE63_008481</name>
</gene>
<evidence type="ECO:0000256" key="6">
    <source>
        <dbReference type="ARBA" id="ARBA00022989"/>
    </source>
</evidence>
<sequence length="134" mass="15404">MASSLLVPLSIVAVYLLVVKWLGPRFMADREPLKIEPIIIVYNALQIVACAHTMLTVRPQHDSHIVLSARRYSGRERVVHCMRKKKKFDRHVNPIWLNLKIEMVFTDKQTTVSSSKVFLLGPMEKCILFQSDDS</sequence>
<evidence type="ECO:0000256" key="7">
    <source>
        <dbReference type="ARBA" id="ARBA00023098"/>
    </source>
</evidence>
<dbReference type="Proteomes" id="UP001075354">
    <property type="component" value="Chromosome 6"/>
</dbReference>
<name>A0AAV7XQI7_9NEOP</name>
<evidence type="ECO:0000256" key="3">
    <source>
        <dbReference type="ARBA" id="ARBA00022679"/>
    </source>
</evidence>
<evidence type="ECO:0008006" key="13">
    <source>
        <dbReference type="Google" id="ProtNLM"/>
    </source>
</evidence>
<evidence type="ECO:0000313" key="12">
    <source>
        <dbReference type="Proteomes" id="UP001075354"/>
    </source>
</evidence>
<evidence type="ECO:0000256" key="5">
    <source>
        <dbReference type="ARBA" id="ARBA00022832"/>
    </source>
</evidence>
<evidence type="ECO:0000256" key="9">
    <source>
        <dbReference type="ARBA" id="ARBA00023160"/>
    </source>
</evidence>
<dbReference type="GO" id="GO:0006633">
    <property type="term" value="P:fatty acid biosynthetic process"/>
    <property type="evidence" value="ECO:0007669"/>
    <property type="project" value="UniProtKB-KW"/>
</dbReference>
<evidence type="ECO:0000256" key="10">
    <source>
        <dbReference type="SAM" id="Phobius"/>
    </source>
</evidence>
<evidence type="ECO:0000256" key="1">
    <source>
        <dbReference type="ARBA" id="ARBA00004141"/>
    </source>
</evidence>
<keyword evidence="3" id="KW-0808">Transferase</keyword>
<organism evidence="11 12">
    <name type="scientific">Megalurothrips usitatus</name>
    <name type="common">bean blossom thrips</name>
    <dbReference type="NCBI Taxonomy" id="439358"/>
    <lineage>
        <taxon>Eukaryota</taxon>
        <taxon>Metazoa</taxon>
        <taxon>Ecdysozoa</taxon>
        <taxon>Arthropoda</taxon>
        <taxon>Hexapoda</taxon>
        <taxon>Insecta</taxon>
        <taxon>Pterygota</taxon>
        <taxon>Neoptera</taxon>
        <taxon>Paraneoptera</taxon>
        <taxon>Thysanoptera</taxon>
        <taxon>Terebrantia</taxon>
        <taxon>Thripoidea</taxon>
        <taxon>Thripidae</taxon>
        <taxon>Megalurothrips</taxon>
    </lineage>
</organism>
<keyword evidence="2" id="KW-0444">Lipid biosynthesis</keyword>
<dbReference type="GO" id="GO:0009922">
    <property type="term" value="F:fatty acid elongase activity"/>
    <property type="evidence" value="ECO:0007669"/>
    <property type="project" value="InterPro"/>
</dbReference>
<dbReference type="InterPro" id="IPR002076">
    <property type="entry name" value="ELO_fam"/>
</dbReference>
<keyword evidence="6 10" id="KW-1133">Transmembrane helix</keyword>
<dbReference type="Pfam" id="PF01151">
    <property type="entry name" value="ELO"/>
    <property type="match status" value="1"/>
</dbReference>